<dbReference type="InterPro" id="IPR051083">
    <property type="entry name" value="GrpII_Intron_Splice-Mob/Def"/>
</dbReference>
<dbReference type="Pfam" id="PF00078">
    <property type="entry name" value="RVT_1"/>
    <property type="match status" value="1"/>
</dbReference>
<dbReference type="Proteomes" id="UP000199400">
    <property type="component" value="Unassembled WGS sequence"/>
</dbReference>
<dbReference type="EMBL" id="FOMX01000057">
    <property type="protein sequence ID" value="SFF37994.1"/>
    <property type="molecule type" value="Genomic_DNA"/>
</dbReference>
<dbReference type="InterPro" id="IPR043502">
    <property type="entry name" value="DNA/RNA_pol_sf"/>
</dbReference>
<dbReference type="PANTHER" id="PTHR34047">
    <property type="entry name" value="NUCLEAR INTRON MATURASE 1, MITOCHONDRIAL-RELATED"/>
    <property type="match status" value="1"/>
</dbReference>
<keyword evidence="4" id="KW-1185">Reference proteome</keyword>
<dbReference type="InterPro" id="IPR000477">
    <property type="entry name" value="RT_dom"/>
</dbReference>
<proteinExistence type="inferred from homology"/>
<dbReference type="PROSITE" id="PS50878">
    <property type="entry name" value="RT_POL"/>
    <property type="match status" value="1"/>
</dbReference>
<reference evidence="4" key="1">
    <citation type="submission" date="2016-10" db="EMBL/GenBank/DDBJ databases">
        <authorList>
            <person name="Varghese N."/>
            <person name="Submissions S."/>
        </authorList>
    </citation>
    <scope>NUCLEOTIDE SEQUENCE [LARGE SCALE GENOMIC DNA]</scope>
    <source>
        <strain evidence="4">ATCC 25963</strain>
    </source>
</reference>
<gene>
    <name evidence="3" type="ORF">SAMN02745121_08482</name>
</gene>
<dbReference type="RefSeq" id="WP_245913873.1">
    <property type="nucleotide sequence ID" value="NZ_FOMX01000057.1"/>
</dbReference>
<dbReference type="SUPFAM" id="SSF56672">
    <property type="entry name" value="DNA/RNA polymerases"/>
    <property type="match status" value="1"/>
</dbReference>
<evidence type="ECO:0000259" key="2">
    <source>
        <dbReference type="PROSITE" id="PS50878"/>
    </source>
</evidence>
<dbReference type="AlphaFoldDB" id="A0A1I2I6Z1"/>
<dbReference type="STRING" id="54.SAMN02745121_08482"/>
<comment type="similarity">
    <text evidence="1">Belongs to the bacterial reverse transcriptase family.</text>
</comment>
<dbReference type="CDD" id="cd01651">
    <property type="entry name" value="RT_G2_intron"/>
    <property type="match status" value="1"/>
</dbReference>
<name>A0A1I2I6Z1_9BACT</name>
<evidence type="ECO:0000313" key="4">
    <source>
        <dbReference type="Proteomes" id="UP000199400"/>
    </source>
</evidence>
<sequence>MRVLEGGVVRRSDVGTPQGGVISPMLANIYLHEVLDKWWVGEVLPRMRGEAFLIRFADDFVICFEHKDDARRVQVALAQRFARYGLTLHPGKTRLLPFRRSRDGGVEERSPGTTRSFDFLGFTHDWGKSRSAGMVVKRATMRSRFTRTVRAIAERLRQHMRETLTHHAKSIGAKLKGFDSYYGITGNGSALKRLRYVIERVWWKILCRRSQKGYVLWEGFYGGILKRFPMPPPRVVHSVYTQRTSGKKSRMR</sequence>
<dbReference type="PANTHER" id="PTHR34047:SF8">
    <property type="entry name" value="PROTEIN YKFC"/>
    <property type="match status" value="1"/>
</dbReference>
<protein>
    <submittedName>
        <fullName evidence="3">Group II intron, maturase-specific domain</fullName>
    </submittedName>
</protein>
<evidence type="ECO:0000256" key="1">
    <source>
        <dbReference type="ARBA" id="ARBA00034120"/>
    </source>
</evidence>
<organism evidence="3 4">
    <name type="scientific">Nannocystis exedens</name>
    <dbReference type="NCBI Taxonomy" id="54"/>
    <lineage>
        <taxon>Bacteria</taxon>
        <taxon>Pseudomonadati</taxon>
        <taxon>Myxococcota</taxon>
        <taxon>Polyangia</taxon>
        <taxon>Nannocystales</taxon>
        <taxon>Nannocystaceae</taxon>
        <taxon>Nannocystis</taxon>
    </lineage>
</organism>
<evidence type="ECO:0000313" key="3">
    <source>
        <dbReference type="EMBL" id="SFF37994.1"/>
    </source>
</evidence>
<accession>A0A1I2I6Z1</accession>
<feature type="domain" description="Reverse transcriptase" evidence="2">
    <location>
        <begin position="1"/>
        <end position="124"/>
    </location>
</feature>